<gene>
    <name evidence="1" type="ORF">Golax_008691</name>
</gene>
<dbReference type="InterPro" id="IPR029052">
    <property type="entry name" value="Metallo-depent_PP-like"/>
</dbReference>
<dbReference type="InterPro" id="IPR047129">
    <property type="entry name" value="PPA2-like"/>
</dbReference>
<dbReference type="GO" id="GO:0004722">
    <property type="term" value="F:protein serine/threonine phosphatase activity"/>
    <property type="evidence" value="ECO:0007669"/>
    <property type="project" value="InterPro"/>
</dbReference>
<dbReference type="EMBL" id="JABEZV010000009">
    <property type="protein sequence ID" value="MBA0721119.1"/>
    <property type="molecule type" value="Genomic_DNA"/>
</dbReference>
<evidence type="ECO:0000313" key="2">
    <source>
        <dbReference type="Proteomes" id="UP000593574"/>
    </source>
</evidence>
<dbReference type="SUPFAM" id="SSF56300">
    <property type="entry name" value="Metallo-dependent phosphatases"/>
    <property type="match status" value="1"/>
</dbReference>
<dbReference type="PANTHER" id="PTHR45619">
    <property type="entry name" value="SERINE/THREONINE-PROTEIN PHOSPHATASE PP2A-RELATED"/>
    <property type="match status" value="1"/>
</dbReference>
<keyword evidence="2" id="KW-1185">Reference proteome</keyword>
<name>A0A7J9AC82_9ROSI</name>
<proteinExistence type="predicted"/>
<accession>A0A7J9AC82</accession>
<dbReference type="AlphaFoldDB" id="A0A7J9AC82"/>
<organism evidence="1 2">
    <name type="scientific">Gossypium laxum</name>
    <dbReference type="NCBI Taxonomy" id="34288"/>
    <lineage>
        <taxon>Eukaryota</taxon>
        <taxon>Viridiplantae</taxon>
        <taxon>Streptophyta</taxon>
        <taxon>Embryophyta</taxon>
        <taxon>Tracheophyta</taxon>
        <taxon>Spermatophyta</taxon>
        <taxon>Magnoliopsida</taxon>
        <taxon>eudicotyledons</taxon>
        <taxon>Gunneridae</taxon>
        <taxon>Pentapetalae</taxon>
        <taxon>rosids</taxon>
        <taxon>malvids</taxon>
        <taxon>Malvales</taxon>
        <taxon>Malvaceae</taxon>
        <taxon>Malvoideae</taxon>
        <taxon>Gossypium</taxon>
    </lineage>
</organism>
<evidence type="ECO:0000313" key="1">
    <source>
        <dbReference type="EMBL" id="MBA0721119.1"/>
    </source>
</evidence>
<comment type="caution">
    <text evidence="1">The sequence shown here is derived from an EMBL/GenBank/DDBJ whole genome shotgun (WGS) entry which is preliminary data.</text>
</comment>
<reference evidence="1 2" key="1">
    <citation type="journal article" date="2019" name="Genome Biol. Evol.">
        <title>Insights into the evolution of the New World diploid cottons (Gossypium, subgenus Houzingenia) based on genome sequencing.</title>
        <authorList>
            <person name="Grover C.E."/>
            <person name="Arick M.A. 2nd"/>
            <person name="Thrash A."/>
            <person name="Conover J.L."/>
            <person name="Sanders W.S."/>
            <person name="Peterson D.G."/>
            <person name="Frelichowski J.E."/>
            <person name="Scheffler J.A."/>
            <person name="Scheffler B.E."/>
            <person name="Wendel J.F."/>
        </authorList>
    </citation>
    <scope>NUCLEOTIDE SEQUENCE [LARGE SCALE GENOMIC DNA]</scope>
    <source>
        <strain evidence="1">4</strain>
        <tissue evidence="1">Leaf</tissue>
    </source>
</reference>
<protein>
    <submittedName>
        <fullName evidence="1">Uncharacterized protein</fullName>
    </submittedName>
</protein>
<dbReference type="Gene3D" id="3.60.21.10">
    <property type="match status" value="1"/>
</dbReference>
<dbReference type="Proteomes" id="UP000593574">
    <property type="component" value="Unassembled WGS sequence"/>
</dbReference>
<sequence>MCDLLWSDPDDRCGWGISPRGAGYTFGW</sequence>